<dbReference type="EMBL" id="CAJGYM010000039">
    <property type="protein sequence ID" value="CAD6193855.1"/>
    <property type="molecule type" value="Genomic_DNA"/>
</dbReference>
<dbReference type="GO" id="GO:1902884">
    <property type="term" value="P:positive regulation of response to oxidative stress"/>
    <property type="evidence" value="ECO:0007669"/>
    <property type="project" value="InterPro"/>
</dbReference>
<dbReference type="GO" id="GO:0050650">
    <property type="term" value="P:chondroitin sulfate proteoglycan biosynthetic process"/>
    <property type="evidence" value="ECO:0007669"/>
    <property type="project" value="InterPro"/>
</dbReference>
<reference evidence="1" key="1">
    <citation type="submission" date="2020-10" db="EMBL/GenBank/DDBJ databases">
        <authorList>
            <person name="Kikuchi T."/>
        </authorList>
    </citation>
    <scope>NUCLEOTIDE SEQUENCE</scope>
    <source>
        <strain evidence="1">NKZ352</strain>
    </source>
</reference>
<accession>A0A8S1HF53</accession>
<evidence type="ECO:0008006" key="3">
    <source>
        <dbReference type="Google" id="ProtNLM"/>
    </source>
</evidence>
<dbReference type="InterPro" id="IPR007669">
    <property type="entry name" value="Chst-1-like"/>
</dbReference>
<dbReference type="PANTHER" id="PTHR22900:SF5">
    <property type="entry name" value="PROTEIN CBG14245"/>
    <property type="match status" value="1"/>
</dbReference>
<comment type="caution">
    <text evidence="1">The sequence shown here is derived from an EMBL/GenBank/DDBJ whole genome shotgun (WGS) entry which is preliminary data.</text>
</comment>
<organism evidence="1 2">
    <name type="scientific">Caenorhabditis auriculariae</name>
    <dbReference type="NCBI Taxonomy" id="2777116"/>
    <lineage>
        <taxon>Eukaryota</taxon>
        <taxon>Metazoa</taxon>
        <taxon>Ecdysozoa</taxon>
        <taxon>Nematoda</taxon>
        <taxon>Chromadorea</taxon>
        <taxon>Rhabditida</taxon>
        <taxon>Rhabditina</taxon>
        <taxon>Rhabditomorpha</taxon>
        <taxon>Rhabditoidea</taxon>
        <taxon>Rhabditidae</taxon>
        <taxon>Peloderinae</taxon>
        <taxon>Caenorhabditis</taxon>
    </lineage>
</organism>
<dbReference type="Proteomes" id="UP000835052">
    <property type="component" value="Unassembled WGS sequence"/>
</dbReference>
<keyword evidence="2" id="KW-1185">Reference proteome</keyword>
<dbReference type="InterPro" id="IPR005331">
    <property type="entry name" value="Sulfotransferase"/>
</dbReference>
<dbReference type="AlphaFoldDB" id="A0A8S1HF53"/>
<proteinExistence type="predicted"/>
<dbReference type="OrthoDB" id="408912at2759"/>
<sequence>MRRFACGCCFISLSGVLLPLLVVRWLVLTDIQGPLRYENVTSEREAFVREVYAELNFRRQHGVFRDRLDDVASVAELNSDPLPEALHPNVPQQDLCSSPKFCAASLTEMKATFAISARRKLTACLAPKSMSTVMSAILCFLERPAEFVAAGRSLLLERNDIRFCGAVNIFDSKGGIRQKLKIDEKTMESEWKTIAVFRDPVDRFLSGFVQRCVQLRKSDCGGCRYNMTCFLEYQLQRAIQHSHVAEISLNEEDLHFFPQRWFCPLDENISYLKYSADPKISLISQIEAVLKERGVEPEWISYVSESLSSDRTAHSTYNSAVRQFLEKRIKSSPYLLELLTRLTYPDYAIINSLKSDSG</sequence>
<dbReference type="PANTHER" id="PTHR22900">
    <property type="entry name" value="PROTEIN CBG14245-RELATED"/>
    <property type="match status" value="1"/>
</dbReference>
<dbReference type="Pfam" id="PF03567">
    <property type="entry name" value="Sulfotransfer_2"/>
    <property type="match status" value="1"/>
</dbReference>
<name>A0A8S1HF53_9PELO</name>
<evidence type="ECO:0000313" key="1">
    <source>
        <dbReference type="EMBL" id="CAD6193855.1"/>
    </source>
</evidence>
<dbReference type="GO" id="GO:0047756">
    <property type="term" value="F:chondroitin 4-sulfotransferase activity"/>
    <property type="evidence" value="ECO:0007669"/>
    <property type="project" value="InterPro"/>
</dbReference>
<protein>
    <recommendedName>
        <fullName evidence="3">Sulfotransferase domain-containing protein</fullName>
    </recommendedName>
</protein>
<dbReference type="GO" id="GO:0016020">
    <property type="term" value="C:membrane"/>
    <property type="evidence" value="ECO:0007669"/>
    <property type="project" value="InterPro"/>
</dbReference>
<evidence type="ECO:0000313" key="2">
    <source>
        <dbReference type="Proteomes" id="UP000835052"/>
    </source>
</evidence>
<gene>
    <name evidence="1" type="ORF">CAUJ_LOCUS9774</name>
</gene>